<dbReference type="EMBL" id="LNTY01000006">
    <property type="protein sequence ID" value="KXF83270.1"/>
    <property type="molecule type" value="Genomic_DNA"/>
</dbReference>
<dbReference type="STRING" id="294935.ATN88_06200"/>
<gene>
    <name evidence="1" type="ORF">ATN88_06200</name>
</gene>
<protein>
    <recommendedName>
        <fullName evidence="3">PBP domain-containing protein</fullName>
    </recommendedName>
</protein>
<keyword evidence="2" id="KW-1185">Reference proteome</keyword>
<name>A0A135ICT6_9GAMM</name>
<proteinExistence type="predicted"/>
<dbReference type="RefSeq" id="WP_067411342.1">
    <property type="nucleotide sequence ID" value="NZ_LNTY01000006.1"/>
</dbReference>
<sequence length="66" mass="7324">MKSVAVDGVSYSLANMEDGTYKLSRPFLLLHKKGELSETSQEFLDYVLSPKSQKLTGKMGFIPAIQ</sequence>
<organism evidence="1 2">
    <name type="scientific">Enterovibrio coralii</name>
    <dbReference type="NCBI Taxonomy" id="294935"/>
    <lineage>
        <taxon>Bacteria</taxon>
        <taxon>Pseudomonadati</taxon>
        <taxon>Pseudomonadota</taxon>
        <taxon>Gammaproteobacteria</taxon>
        <taxon>Vibrionales</taxon>
        <taxon>Vibrionaceae</taxon>
        <taxon>Enterovibrio</taxon>
    </lineage>
</organism>
<reference evidence="1 2" key="1">
    <citation type="submission" date="2015-11" db="EMBL/GenBank/DDBJ databases">
        <title>Genomic Taxonomy of the Vibrionaceae.</title>
        <authorList>
            <person name="Gomez-Gil B."/>
            <person name="Enciso-Ibarra J."/>
        </authorList>
    </citation>
    <scope>NUCLEOTIDE SEQUENCE [LARGE SCALE GENOMIC DNA]</scope>
    <source>
        <strain evidence="1 2">CAIM 912</strain>
    </source>
</reference>
<dbReference type="AlphaFoldDB" id="A0A135ICT6"/>
<evidence type="ECO:0000313" key="2">
    <source>
        <dbReference type="Proteomes" id="UP000070529"/>
    </source>
</evidence>
<comment type="caution">
    <text evidence="1">The sequence shown here is derived from an EMBL/GenBank/DDBJ whole genome shotgun (WGS) entry which is preliminary data.</text>
</comment>
<dbReference type="SUPFAM" id="SSF53850">
    <property type="entry name" value="Periplasmic binding protein-like II"/>
    <property type="match status" value="1"/>
</dbReference>
<dbReference type="Proteomes" id="UP000070529">
    <property type="component" value="Unassembled WGS sequence"/>
</dbReference>
<dbReference type="Gene3D" id="3.40.190.10">
    <property type="entry name" value="Periplasmic binding protein-like II"/>
    <property type="match status" value="1"/>
</dbReference>
<evidence type="ECO:0008006" key="3">
    <source>
        <dbReference type="Google" id="ProtNLM"/>
    </source>
</evidence>
<evidence type="ECO:0000313" key="1">
    <source>
        <dbReference type="EMBL" id="KXF83270.1"/>
    </source>
</evidence>
<accession>A0A135ICT6</accession>